<keyword evidence="1" id="KW-0802">TPR repeat</keyword>
<dbReference type="Gene3D" id="1.25.40.10">
    <property type="entry name" value="Tetratricopeptide repeat domain"/>
    <property type="match status" value="1"/>
</dbReference>
<accession>A0A9D4QZP0</accession>
<reference evidence="2" key="1">
    <citation type="journal article" date="2019" name="bioRxiv">
        <title>The Genome of the Zebra Mussel, Dreissena polymorpha: A Resource for Invasive Species Research.</title>
        <authorList>
            <person name="McCartney M.A."/>
            <person name="Auch B."/>
            <person name="Kono T."/>
            <person name="Mallez S."/>
            <person name="Zhang Y."/>
            <person name="Obille A."/>
            <person name="Becker A."/>
            <person name="Abrahante J.E."/>
            <person name="Garbe J."/>
            <person name="Badalamenti J.P."/>
            <person name="Herman A."/>
            <person name="Mangelson H."/>
            <person name="Liachko I."/>
            <person name="Sullivan S."/>
            <person name="Sone E.D."/>
            <person name="Koren S."/>
            <person name="Silverstein K.A.T."/>
            <person name="Beckman K.B."/>
            <person name="Gohl D.M."/>
        </authorList>
    </citation>
    <scope>NUCLEOTIDE SEQUENCE</scope>
    <source>
        <strain evidence="2">Duluth1</strain>
        <tissue evidence="2">Whole animal</tissue>
    </source>
</reference>
<dbReference type="InterPro" id="IPR011990">
    <property type="entry name" value="TPR-like_helical_dom_sf"/>
</dbReference>
<dbReference type="GO" id="GO:0044183">
    <property type="term" value="F:protein folding chaperone"/>
    <property type="evidence" value="ECO:0007669"/>
    <property type="project" value="TreeGrafter"/>
</dbReference>
<gene>
    <name evidence="2" type="ORF">DPMN_090316</name>
</gene>
<dbReference type="EMBL" id="JAIWYP010000003">
    <property type="protein sequence ID" value="KAH3847980.1"/>
    <property type="molecule type" value="Genomic_DNA"/>
</dbReference>
<dbReference type="PANTHER" id="PTHR46512">
    <property type="entry name" value="PEPTIDYLPROLYL ISOMERASE"/>
    <property type="match status" value="1"/>
</dbReference>
<dbReference type="InterPro" id="IPR050754">
    <property type="entry name" value="FKBP4/5/8-like"/>
</dbReference>
<dbReference type="InterPro" id="IPR019734">
    <property type="entry name" value="TPR_rpt"/>
</dbReference>
<dbReference type="GO" id="GO:0043066">
    <property type="term" value="P:negative regulation of apoptotic process"/>
    <property type="evidence" value="ECO:0007669"/>
    <property type="project" value="TreeGrafter"/>
</dbReference>
<dbReference type="Proteomes" id="UP000828390">
    <property type="component" value="Unassembled WGS sequence"/>
</dbReference>
<dbReference type="PROSITE" id="PS50005">
    <property type="entry name" value="TPR"/>
    <property type="match status" value="1"/>
</dbReference>
<sequence length="200" mass="22459">MASPGPKHKSDLEKIEIAKQFKSEGNECHKQENFKQAIGKYHRALMQLKAVGSSKSAGLGAFLSDETMQDMGYSEPVSESTRHEVTKLMCDCYNNLSACLLKQDAPNHHKILEYCDKVTDLDPSNAKAHYRKGLAYYSLEKYEEAVQSFSVASKLDSSFQASKYIRQCKEGIRKQDQQLKDAYRGIFNKGSRDSEAADNG</sequence>
<dbReference type="AlphaFoldDB" id="A0A9D4QZP0"/>
<proteinExistence type="predicted"/>
<evidence type="ECO:0000313" key="2">
    <source>
        <dbReference type="EMBL" id="KAH3847980.1"/>
    </source>
</evidence>
<reference evidence="2" key="2">
    <citation type="submission" date="2020-11" db="EMBL/GenBank/DDBJ databases">
        <authorList>
            <person name="McCartney M.A."/>
            <person name="Auch B."/>
            <person name="Kono T."/>
            <person name="Mallez S."/>
            <person name="Becker A."/>
            <person name="Gohl D.M."/>
            <person name="Silverstein K.A.T."/>
            <person name="Koren S."/>
            <person name="Bechman K.B."/>
            <person name="Herman A."/>
            <person name="Abrahante J.E."/>
            <person name="Garbe J."/>
        </authorList>
    </citation>
    <scope>NUCLEOTIDE SEQUENCE</scope>
    <source>
        <strain evidence="2">Duluth1</strain>
        <tissue evidence="2">Whole animal</tissue>
    </source>
</reference>
<dbReference type="Pfam" id="PF00515">
    <property type="entry name" value="TPR_1"/>
    <property type="match status" value="1"/>
</dbReference>
<evidence type="ECO:0000313" key="3">
    <source>
        <dbReference type="Proteomes" id="UP000828390"/>
    </source>
</evidence>
<evidence type="ECO:0000256" key="1">
    <source>
        <dbReference type="PROSITE-ProRule" id="PRU00339"/>
    </source>
</evidence>
<comment type="caution">
    <text evidence="2">The sequence shown here is derived from an EMBL/GenBank/DDBJ whole genome shotgun (WGS) entry which is preliminary data.</text>
</comment>
<dbReference type="GO" id="GO:0005829">
    <property type="term" value="C:cytosol"/>
    <property type="evidence" value="ECO:0007669"/>
    <property type="project" value="TreeGrafter"/>
</dbReference>
<name>A0A9D4QZP0_DREPO</name>
<dbReference type="SMART" id="SM00028">
    <property type="entry name" value="TPR"/>
    <property type="match status" value="3"/>
</dbReference>
<feature type="repeat" description="TPR" evidence="1">
    <location>
        <begin position="126"/>
        <end position="159"/>
    </location>
</feature>
<dbReference type="OrthoDB" id="433738at2759"/>
<organism evidence="2 3">
    <name type="scientific">Dreissena polymorpha</name>
    <name type="common">Zebra mussel</name>
    <name type="synonym">Mytilus polymorpha</name>
    <dbReference type="NCBI Taxonomy" id="45954"/>
    <lineage>
        <taxon>Eukaryota</taxon>
        <taxon>Metazoa</taxon>
        <taxon>Spiralia</taxon>
        <taxon>Lophotrochozoa</taxon>
        <taxon>Mollusca</taxon>
        <taxon>Bivalvia</taxon>
        <taxon>Autobranchia</taxon>
        <taxon>Heteroconchia</taxon>
        <taxon>Euheterodonta</taxon>
        <taxon>Imparidentia</taxon>
        <taxon>Neoheterodontei</taxon>
        <taxon>Myida</taxon>
        <taxon>Dreissenoidea</taxon>
        <taxon>Dreissenidae</taxon>
        <taxon>Dreissena</taxon>
    </lineage>
</organism>
<dbReference type="GO" id="GO:0005740">
    <property type="term" value="C:mitochondrial envelope"/>
    <property type="evidence" value="ECO:0007669"/>
    <property type="project" value="TreeGrafter"/>
</dbReference>
<dbReference type="PANTHER" id="PTHR46512:SF5">
    <property type="entry name" value="TETRATRICOPEPTIDE REPEAT DOMAIN 9"/>
    <property type="match status" value="1"/>
</dbReference>
<dbReference type="GO" id="GO:0012505">
    <property type="term" value="C:endomembrane system"/>
    <property type="evidence" value="ECO:0007669"/>
    <property type="project" value="TreeGrafter"/>
</dbReference>
<dbReference type="GO" id="GO:0016020">
    <property type="term" value="C:membrane"/>
    <property type="evidence" value="ECO:0007669"/>
    <property type="project" value="TreeGrafter"/>
</dbReference>
<dbReference type="SUPFAM" id="SSF48452">
    <property type="entry name" value="TPR-like"/>
    <property type="match status" value="1"/>
</dbReference>
<keyword evidence="3" id="KW-1185">Reference proteome</keyword>
<protein>
    <submittedName>
        <fullName evidence="2">Uncharacterized protein</fullName>
    </submittedName>
</protein>